<gene>
    <name evidence="3" type="ORF">Lqua_0760</name>
    <name evidence="4" type="ORF">NCTC12376_00124</name>
</gene>
<keyword evidence="2" id="KW-0812">Transmembrane</keyword>
<reference evidence="4 6" key="2">
    <citation type="submission" date="2018-06" db="EMBL/GenBank/DDBJ databases">
        <authorList>
            <consortium name="Pathogen Informatics"/>
            <person name="Doyle S."/>
        </authorList>
    </citation>
    <scope>NUCLEOTIDE SEQUENCE [LARGE SCALE GENOMIC DNA]</scope>
    <source>
        <strain evidence="4 6">NCTC12376</strain>
    </source>
</reference>
<feature type="transmembrane region" description="Helical" evidence="2">
    <location>
        <begin position="479"/>
        <end position="500"/>
    </location>
</feature>
<dbReference type="EMBL" id="UGOW01000001">
    <property type="protein sequence ID" value="STY16343.1"/>
    <property type="molecule type" value="Genomic_DNA"/>
</dbReference>
<evidence type="ECO:0000313" key="4">
    <source>
        <dbReference type="EMBL" id="STY16343.1"/>
    </source>
</evidence>
<proteinExistence type="predicted"/>
<keyword evidence="1" id="KW-0175">Coiled coil</keyword>
<dbReference type="AlphaFoldDB" id="A0A378KP37"/>
<evidence type="ECO:0000256" key="2">
    <source>
        <dbReference type="SAM" id="Phobius"/>
    </source>
</evidence>
<feature type="coiled-coil region" evidence="1">
    <location>
        <begin position="369"/>
        <end position="419"/>
    </location>
</feature>
<accession>A0A378KP37</accession>
<keyword evidence="2" id="KW-0472">Membrane</keyword>
<sequence>MKFKEFSGEELMKRVNALQENVTCSPMLGTVFYIIESSNSKTIELKKHYKPELDKPGIFTDYHTNLRKQKELIDLMNRKLWANGFNGERNWNPYGALKLHLNLNKIAEMDEAIILGLIHLLIQETESPDNNLSFSFKIIDPSSRVHARFFYTDQLTVYFDKYSSAADMIRLSQKIEDYLLSNNVPPNTIKRGPKDSFGFNSFVSARFDTNRLLGQYDVYPFFDLELEKFFKAHSVDELNIPICALEAVFNTVLITDIAQNIKVKGAGLTKKERDAVQAEFVKMLQDPKKYMSHCDIKVRITLQQKLSQAPAEVRSIIHSVQQNGLSFTQCTTYEEINHYLKQEVTNLNQQSAAFKNIESDFVKLDQVIVNEFKRLVEDKLSELNQAAEAQRIRLSQIHNNKFQELLLKISNKSKQLREEQYPDKALIAENLHTKIKDAFDLYQSSSKTRQDYQQFKEECTKEINAAKPHLEEHRGWKQIFVNMAIGIATLGLAFVINYSCSKSNAFFFKVNTDSVNKLKDMSQIIDDMNTSPSAA</sequence>
<reference evidence="3 5" key="1">
    <citation type="submission" date="2015-11" db="EMBL/GenBank/DDBJ databases">
        <title>Genomic analysis of 38 Legionella species identifies large and diverse effector repertoires.</title>
        <authorList>
            <person name="Burstein D."/>
            <person name="Amaro F."/>
            <person name="Zusman T."/>
            <person name="Lifshitz Z."/>
            <person name="Cohen O."/>
            <person name="Gilbert J.A."/>
            <person name="Pupko T."/>
            <person name="Shuman H.A."/>
            <person name="Segal G."/>
        </authorList>
    </citation>
    <scope>NUCLEOTIDE SEQUENCE [LARGE SCALE GENOMIC DNA]</scope>
    <source>
        <strain evidence="3 5">ATCC 49507</strain>
    </source>
</reference>
<keyword evidence="2" id="KW-1133">Transmembrane helix</keyword>
<protein>
    <submittedName>
        <fullName evidence="4">Ninein</fullName>
    </submittedName>
</protein>
<dbReference type="RefSeq" id="WP_058472947.1">
    <property type="nucleotide sequence ID" value="NZ_CAAAIL010000007.1"/>
</dbReference>
<dbReference type="OrthoDB" id="5652009at2"/>
<dbReference type="Proteomes" id="UP000054639">
    <property type="component" value="Unassembled WGS sequence"/>
</dbReference>
<evidence type="ECO:0000313" key="3">
    <source>
        <dbReference type="EMBL" id="KTD52927.1"/>
    </source>
</evidence>
<dbReference type="Proteomes" id="UP000254230">
    <property type="component" value="Unassembled WGS sequence"/>
</dbReference>
<evidence type="ECO:0000313" key="6">
    <source>
        <dbReference type="Proteomes" id="UP000254230"/>
    </source>
</evidence>
<evidence type="ECO:0000313" key="5">
    <source>
        <dbReference type="Proteomes" id="UP000054639"/>
    </source>
</evidence>
<evidence type="ECO:0000256" key="1">
    <source>
        <dbReference type="SAM" id="Coils"/>
    </source>
</evidence>
<organism evidence="4 6">
    <name type="scientific">Legionella quateirensis</name>
    <dbReference type="NCBI Taxonomy" id="45072"/>
    <lineage>
        <taxon>Bacteria</taxon>
        <taxon>Pseudomonadati</taxon>
        <taxon>Pseudomonadota</taxon>
        <taxon>Gammaproteobacteria</taxon>
        <taxon>Legionellales</taxon>
        <taxon>Legionellaceae</taxon>
        <taxon>Legionella</taxon>
    </lineage>
</organism>
<dbReference type="EMBL" id="LNYR01000006">
    <property type="protein sequence ID" value="KTD52927.1"/>
    <property type="molecule type" value="Genomic_DNA"/>
</dbReference>
<keyword evidence="5" id="KW-1185">Reference proteome</keyword>
<name>A0A378KP37_9GAMM</name>